<protein>
    <submittedName>
        <fullName evidence="2">Uncharacterized protein</fullName>
    </submittedName>
</protein>
<dbReference type="EMBL" id="FUYN01000016">
    <property type="protein sequence ID" value="SKB75213.1"/>
    <property type="molecule type" value="Genomic_DNA"/>
</dbReference>
<organism evidence="2 3">
    <name type="scientific">Acetoanaerobium noterae</name>
    <dbReference type="NCBI Taxonomy" id="745369"/>
    <lineage>
        <taxon>Bacteria</taxon>
        <taxon>Bacillati</taxon>
        <taxon>Bacillota</taxon>
        <taxon>Clostridia</taxon>
        <taxon>Peptostreptococcales</taxon>
        <taxon>Filifactoraceae</taxon>
        <taxon>Acetoanaerobium</taxon>
    </lineage>
</organism>
<dbReference type="Proteomes" id="UP000243406">
    <property type="component" value="Unassembled WGS sequence"/>
</dbReference>
<evidence type="ECO:0000256" key="1">
    <source>
        <dbReference type="SAM" id="Phobius"/>
    </source>
</evidence>
<sequence>MNNFKKLLLEYALVFLSIISFFVFGFIMSGFFNLIKAFINV</sequence>
<proteinExistence type="predicted"/>
<keyword evidence="1" id="KW-0812">Transmembrane</keyword>
<evidence type="ECO:0000313" key="3">
    <source>
        <dbReference type="Proteomes" id="UP000243406"/>
    </source>
</evidence>
<name>A0A1T5DUZ5_9FIRM</name>
<dbReference type="AlphaFoldDB" id="A0A1T5DUZ5"/>
<keyword evidence="3" id="KW-1185">Reference proteome</keyword>
<evidence type="ECO:0000313" key="2">
    <source>
        <dbReference type="EMBL" id="SKB75213.1"/>
    </source>
</evidence>
<keyword evidence="1" id="KW-0472">Membrane</keyword>
<keyword evidence="1" id="KW-1133">Transmembrane helix</keyword>
<feature type="transmembrane region" description="Helical" evidence="1">
    <location>
        <begin position="12"/>
        <end position="35"/>
    </location>
</feature>
<accession>A0A1T5DUZ5</accession>
<reference evidence="3" key="1">
    <citation type="submission" date="2017-02" db="EMBL/GenBank/DDBJ databases">
        <authorList>
            <person name="Varghese N."/>
            <person name="Submissions S."/>
        </authorList>
    </citation>
    <scope>NUCLEOTIDE SEQUENCE [LARGE SCALE GENOMIC DNA]</scope>
    <source>
        <strain evidence="3">ATCC 35199</strain>
    </source>
</reference>
<gene>
    <name evidence="2" type="ORF">SAMN02745120_0150</name>
</gene>